<name>A0ABX1FM80_9PSEU</name>
<dbReference type="Gene3D" id="3.30.70.2970">
    <property type="entry name" value="Protein of unknown function (DUF541), domain 2"/>
    <property type="match status" value="1"/>
</dbReference>
<evidence type="ECO:0000313" key="2">
    <source>
        <dbReference type="Proteomes" id="UP001515943"/>
    </source>
</evidence>
<dbReference type="PANTHER" id="PTHR34387">
    <property type="entry name" value="SLR1258 PROTEIN"/>
    <property type="match status" value="1"/>
</dbReference>
<dbReference type="Proteomes" id="UP001515943">
    <property type="component" value="Unassembled WGS sequence"/>
</dbReference>
<protein>
    <submittedName>
        <fullName evidence="1">DUF541 domain-containing protein</fullName>
    </submittedName>
</protein>
<organism evidence="1 2">
    <name type="scientific">Lentzea indica</name>
    <dbReference type="NCBI Taxonomy" id="2604800"/>
    <lineage>
        <taxon>Bacteria</taxon>
        <taxon>Bacillati</taxon>
        <taxon>Actinomycetota</taxon>
        <taxon>Actinomycetes</taxon>
        <taxon>Pseudonocardiales</taxon>
        <taxon>Pseudonocardiaceae</taxon>
        <taxon>Lentzea</taxon>
    </lineage>
</organism>
<dbReference type="PANTHER" id="PTHR34387:SF1">
    <property type="entry name" value="PERIPLASMIC IMMUNOGENIC PROTEIN"/>
    <property type="match status" value="1"/>
</dbReference>
<proteinExistence type="predicted"/>
<dbReference type="Gene3D" id="3.30.110.170">
    <property type="entry name" value="Protein of unknown function (DUF541), domain 1"/>
    <property type="match status" value="1"/>
</dbReference>
<gene>
    <name evidence="1" type="ORF">FXN61_25660</name>
</gene>
<keyword evidence="2" id="KW-1185">Reference proteome</keyword>
<reference evidence="1 2" key="1">
    <citation type="submission" date="2019-08" db="EMBL/GenBank/DDBJ databases">
        <title>Lentzea from Indian Himalayas.</title>
        <authorList>
            <person name="Mandal S."/>
            <person name="Mallick Gupta A."/>
            <person name="Maiti P.K."/>
            <person name="Sarkar J."/>
            <person name="Mandal S."/>
        </authorList>
    </citation>
    <scope>NUCLEOTIDE SEQUENCE [LARGE SCALE GENOMIC DNA]</scope>
    <source>
        <strain evidence="1 2">PSKA42</strain>
    </source>
</reference>
<dbReference type="RefSeq" id="WP_167976658.1">
    <property type="nucleotide sequence ID" value="NZ_VSRL01000103.1"/>
</dbReference>
<dbReference type="InterPro" id="IPR007497">
    <property type="entry name" value="SIMPL/DUF541"/>
</dbReference>
<accession>A0ABX1FM80</accession>
<dbReference type="EMBL" id="VSRL01000103">
    <property type="protein sequence ID" value="NKE60000.1"/>
    <property type="molecule type" value="Genomic_DNA"/>
</dbReference>
<evidence type="ECO:0000313" key="1">
    <source>
        <dbReference type="EMBL" id="NKE60000.1"/>
    </source>
</evidence>
<comment type="caution">
    <text evidence="1">The sequence shown here is derived from an EMBL/GenBank/DDBJ whole genome shotgun (WGS) entry which is preliminary data.</text>
</comment>
<sequence length="216" mass="22466">MSVPAQAAERGTVAVSGHGEASAVPDLAVISVGVEVRKPTATEAMTAQATTAQALLDAVRAQGVSDRDIRTESMWLDPVYENDQSNNTYLAGFQAGQAFSVKVRDVTKTGTVLRAAVDATGDAGRINGVAFDIEDRVALRYRARAAAFENARAKAAQYAQLSGLSLGDLVSVEEGAAIGTSPVPTLVSPVADGAQVPVAPGEIRDEVVVNVVYQLR</sequence>
<dbReference type="Pfam" id="PF04402">
    <property type="entry name" value="SIMPL"/>
    <property type="match status" value="1"/>
</dbReference>
<dbReference type="InterPro" id="IPR052022">
    <property type="entry name" value="26kDa_periplasmic_antigen"/>
</dbReference>